<dbReference type="Pfam" id="PF12728">
    <property type="entry name" value="HTH_17"/>
    <property type="match status" value="1"/>
</dbReference>
<evidence type="ECO:0000256" key="1">
    <source>
        <dbReference type="SAM" id="MobiDB-lite"/>
    </source>
</evidence>
<feature type="region of interest" description="Disordered" evidence="1">
    <location>
        <begin position="60"/>
        <end position="80"/>
    </location>
</feature>
<name>A0A2T0KIY1_9ACTN</name>
<dbReference type="NCBIfam" id="TIGR01764">
    <property type="entry name" value="excise"/>
    <property type="match status" value="1"/>
</dbReference>
<dbReference type="OrthoDB" id="3393149at2"/>
<dbReference type="EMBL" id="PVMZ01000003">
    <property type="protein sequence ID" value="PRX23483.1"/>
    <property type="molecule type" value="Genomic_DNA"/>
</dbReference>
<evidence type="ECO:0000313" key="4">
    <source>
        <dbReference type="Proteomes" id="UP000239415"/>
    </source>
</evidence>
<protein>
    <submittedName>
        <fullName evidence="3">Excisionase family DNA binding protein</fullName>
    </submittedName>
</protein>
<accession>A0A2T0KIY1</accession>
<dbReference type="SUPFAM" id="SSF46955">
    <property type="entry name" value="Putative DNA-binding domain"/>
    <property type="match status" value="1"/>
</dbReference>
<organism evidence="3 4">
    <name type="scientific">Actinoplanes italicus</name>
    <dbReference type="NCBI Taxonomy" id="113567"/>
    <lineage>
        <taxon>Bacteria</taxon>
        <taxon>Bacillati</taxon>
        <taxon>Actinomycetota</taxon>
        <taxon>Actinomycetes</taxon>
        <taxon>Micromonosporales</taxon>
        <taxon>Micromonosporaceae</taxon>
        <taxon>Actinoplanes</taxon>
    </lineage>
</organism>
<evidence type="ECO:0000313" key="3">
    <source>
        <dbReference type="EMBL" id="PRX23483.1"/>
    </source>
</evidence>
<evidence type="ECO:0000259" key="2">
    <source>
        <dbReference type="Pfam" id="PF12728"/>
    </source>
</evidence>
<dbReference type="InterPro" id="IPR009061">
    <property type="entry name" value="DNA-bd_dom_put_sf"/>
</dbReference>
<gene>
    <name evidence="3" type="ORF">CLV67_103231</name>
</gene>
<dbReference type="Proteomes" id="UP000239415">
    <property type="component" value="Unassembled WGS sequence"/>
</dbReference>
<feature type="domain" description="Helix-turn-helix" evidence="2">
    <location>
        <begin position="7"/>
        <end position="52"/>
    </location>
</feature>
<reference evidence="3 4" key="1">
    <citation type="submission" date="2018-03" db="EMBL/GenBank/DDBJ databases">
        <title>Genomic Encyclopedia of Archaeal and Bacterial Type Strains, Phase II (KMG-II): from individual species to whole genera.</title>
        <authorList>
            <person name="Goeker M."/>
        </authorList>
    </citation>
    <scope>NUCLEOTIDE SEQUENCE [LARGE SCALE GENOMIC DNA]</scope>
    <source>
        <strain evidence="3 4">DSM 43146</strain>
    </source>
</reference>
<dbReference type="InterPro" id="IPR010093">
    <property type="entry name" value="SinI_DNA-bd"/>
</dbReference>
<dbReference type="Gene3D" id="1.10.1660.10">
    <property type="match status" value="1"/>
</dbReference>
<dbReference type="RefSeq" id="WP_106317108.1">
    <property type="nucleotide sequence ID" value="NZ_BOMO01000041.1"/>
</dbReference>
<dbReference type="InterPro" id="IPR041657">
    <property type="entry name" value="HTH_17"/>
</dbReference>
<keyword evidence="4" id="KW-1185">Reference proteome</keyword>
<dbReference type="AlphaFoldDB" id="A0A2T0KIY1"/>
<sequence length="80" mass="9091">MHEVEPLLRTSEVAETFRVGPDTVRRWADAGKLSVVFTLGGHRRYLEREIRAIIVPIREGAPDGLRPGTERAEEWQQGQP</sequence>
<dbReference type="GO" id="GO:0003677">
    <property type="term" value="F:DNA binding"/>
    <property type="evidence" value="ECO:0007669"/>
    <property type="project" value="InterPro"/>
</dbReference>
<comment type="caution">
    <text evidence="3">The sequence shown here is derived from an EMBL/GenBank/DDBJ whole genome shotgun (WGS) entry which is preliminary data.</text>
</comment>
<proteinExistence type="predicted"/>